<evidence type="ECO:0000256" key="3">
    <source>
        <dbReference type="SAM" id="SignalP"/>
    </source>
</evidence>
<evidence type="ECO:0000313" key="4">
    <source>
        <dbReference type="EMBL" id="GII53694.1"/>
    </source>
</evidence>
<feature type="region of interest" description="Disordered" evidence="1">
    <location>
        <begin position="367"/>
        <end position="452"/>
    </location>
</feature>
<evidence type="ECO:0000256" key="2">
    <source>
        <dbReference type="SAM" id="Phobius"/>
    </source>
</evidence>
<keyword evidence="5" id="KW-1185">Reference proteome</keyword>
<protein>
    <recommendedName>
        <fullName evidence="6">Fibronectin type-III domain-containing protein</fullName>
    </recommendedName>
</protein>
<dbReference type="InterPro" id="IPR013783">
    <property type="entry name" value="Ig-like_fold"/>
</dbReference>
<dbReference type="GO" id="GO:0005975">
    <property type="term" value="P:carbohydrate metabolic process"/>
    <property type="evidence" value="ECO:0007669"/>
    <property type="project" value="UniProtKB-ARBA"/>
</dbReference>
<dbReference type="AlphaFoldDB" id="A0A8J3UX69"/>
<feature type="compositionally biased region" description="Polar residues" evidence="1">
    <location>
        <begin position="247"/>
        <end position="256"/>
    </location>
</feature>
<comment type="caution">
    <text evidence="4">The sequence shown here is derived from an EMBL/GenBank/DDBJ whole genome shotgun (WGS) entry which is preliminary data.</text>
</comment>
<evidence type="ECO:0008006" key="6">
    <source>
        <dbReference type="Google" id="ProtNLM"/>
    </source>
</evidence>
<proteinExistence type="predicted"/>
<feature type="transmembrane region" description="Helical" evidence="2">
    <location>
        <begin position="309"/>
        <end position="329"/>
    </location>
</feature>
<sequence length="452" mass="44858">MTVITLRSLASAAVIVPLATMSVLVAGATSASADGGTIVSPKPGAVISTSGPVTVSAKIQLLQLSMGLYVEGPSVSLRRIAQGGLLKQPISGSFDPGAAPNGVFTVSLRGQITKKTYTTSTFTLSRPPAAPTGVEAGLKGADVVVTWPKGTEPDLRSYEVSSPAASGSFPVATACSGSTCQASLAVPSQATAQRVGFSVRAVRSDGLGGTLTSGDSAAAYVSVPAAPQPTHSATSASPSPSERHADPTTTAGSGATPQALPRLTTDGSKTTLTLPDISDDDAAVPEVAPPGSAEWTAGDDLGEESSGSFLGGPAYGIALALAGLLVLLGSRIRGWMKRREAHGGVALTPVAALTAAGGSGGTAKAAVAALPPASPRRPAELEATTAPGSTPGTPSSAPGRTVRGTASTIARRPSIVLAGSPDPDPERSRTSAQTGAAGTPDDDDPYTGRRRR</sequence>
<feature type="signal peptide" evidence="3">
    <location>
        <begin position="1"/>
        <end position="33"/>
    </location>
</feature>
<organism evidence="4 5">
    <name type="scientific">Planotetraspora thailandica</name>
    <dbReference type="NCBI Taxonomy" id="487172"/>
    <lineage>
        <taxon>Bacteria</taxon>
        <taxon>Bacillati</taxon>
        <taxon>Actinomycetota</taxon>
        <taxon>Actinomycetes</taxon>
        <taxon>Streptosporangiales</taxon>
        <taxon>Streptosporangiaceae</taxon>
        <taxon>Planotetraspora</taxon>
    </lineage>
</organism>
<feature type="chain" id="PRO_5035188642" description="Fibronectin type-III domain-containing protein" evidence="3">
    <location>
        <begin position="34"/>
        <end position="452"/>
    </location>
</feature>
<evidence type="ECO:0000256" key="1">
    <source>
        <dbReference type="SAM" id="MobiDB-lite"/>
    </source>
</evidence>
<accession>A0A8J3UX69</accession>
<keyword evidence="2" id="KW-0812">Transmembrane</keyword>
<reference evidence="4" key="1">
    <citation type="submission" date="2021-01" db="EMBL/GenBank/DDBJ databases">
        <title>Whole genome shotgun sequence of Planotetraspora thailandica NBRC 104271.</title>
        <authorList>
            <person name="Komaki H."/>
            <person name="Tamura T."/>
        </authorList>
    </citation>
    <scope>NUCLEOTIDE SEQUENCE</scope>
    <source>
        <strain evidence="4">NBRC 104271</strain>
    </source>
</reference>
<dbReference type="Gene3D" id="2.60.40.10">
    <property type="entry name" value="Immunoglobulins"/>
    <property type="match status" value="1"/>
</dbReference>
<feature type="compositionally biased region" description="Low complexity" evidence="1">
    <location>
        <begin position="226"/>
        <end position="240"/>
    </location>
</feature>
<feature type="region of interest" description="Disordered" evidence="1">
    <location>
        <begin position="226"/>
        <end position="300"/>
    </location>
</feature>
<name>A0A8J3UX69_9ACTN</name>
<keyword evidence="3" id="KW-0732">Signal</keyword>
<evidence type="ECO:0000313" key="5">
    <source>
        <dbReference type="Proteomes" id="UP000605992"/>
    </source>
</evidence>
<gene>
    <name evidence="4" type="ORF">Pth03_20830</name>
</gene>
<dbReference type="EMBL" id="BOOR01000010">
    <property type="protein sequence ID" value="GII53694.1"/>
    <property type="molecule type" value="Genomic_DNA"/>
</dbReference>
<feature type="compositionally biased region" description="Low complexity" evidence="1">
    <location>
        <begin position="383"/>
        <end position="399"/>
    </location>
</feature>
<keyword evidence="2" id="KW-0472">Membrane</keyword>
<keyword evidence="2" id="KW-1133">Transmembrane helix</keyword>
<dbReference type="Proteomes" id="UP000605992">
    <property type="component" value="Unassembled WGS sequence"/>
</dbReference>